<dbReference type="SMART" id="SM00387">
    <property type="entry name" value="HATPase_c"/>
    <property type="match status" value="1"/>
</dbReference>
<keyword evidence="8" id="KW-0472">Membrane</keyword>
<feature type="repeat" description="TPR" evidence="7">
    <location>
        <begin position="202"/>
        <end position="235"/>
    </location>
</feature>
<keyword evidence="8" id="KW-0812">Transmembrane</keyword>
<protein>
    <recommendedName>
        <fullName evidence="2">histidine kinase</fullName>
        <ecNumber evidence="2">2.7.13.3</ecNumber>
    </recommendedName>
</protein>
<evidence type="ECO:0000256" key="7">
    <source>
        <dbReference type="PROSITE-ProRule" id="PRU00339"/>
    </source>
</evidence>
<keyword evidence="7" id="KW-0802">TPR repeat</keyword>
<dbReference type="Pfam" id="PF00512">
    <property type="entry name" value="HisKA"/>
    <property type="match status" value="1"/>
</dbReference>
<dbReference type="InterPro" id="IPR050736">
    <property type="entry name" value="Sensor_HK_Regulatory"/>
</dbReference>
<dbReference type="Pfam" id="PF13181">
    <property type="entry name" value="TPR_8"/>
    <property type="match status" value="1"/>
</dbReference>
<dbReference type="InterPro" id="IPR011990">
    <property type="entry name" value="TPR-like_helical_dom_sf"/>
</dbReference>
<feature type="domain" description="Histidine kinase" evidence="9">
    <location>
        <begin position="463"/>
        <end position="685"/>
    </location>
</feature>
<dbReference type="PROSITE" id="PS50109">
    <property type="entry name" value="HIS_KIN"/>
    <property type="match status" value="1"/>
</dbReference>
<keyword evidence="5" id="KW-0418">Kinase</keyword>
<dbReference type="PRINTS" id="PR00344">
    <property type="entry name" value="BCTRLSENSOR"/>
</dbReference>
<dbReference type="PANTHER" id="PTHR43711">
    <property type="entry name" value="TWO-COMPONENT HISTIDINE KINASE"/>
    <property type="match status" value="1"/>
</dbReference>
<evidence type="ECO:0000256" key="1">
    <source>
        <dbReference type="ARBA" id="ARBA00000085"/>
    </source>
</evidence>
<dbReference type="EMBL" id="CP046401">
    <property type="protein sequence ID" value="QGY47348.1"/>
    <property type="molecule type" value="Genomic_DNA"/>
</dbReference>
<dbReference type="PANTHER" id="PTHR43711:SF31">
    <property type="entry name" value="HISTIDINE KINASE"/>
    <property type="match status" value="1"/>
</dbReference>
<dbReference type="FunFam" id="3.30.565.10:FF:000006">
    <property type="entry name" value="Sensor histidine kinase WalK"/>
    <property type="match status" value="1"/>
</dbReference>
<dbReference type="SMART" id="SM00388">
    <property type="entry name" value="HisKA"/>
    <property type="match status" value="1"/>
</dbReference>
<comment type="catalytic activity">
    <reaction evidence="1">
        <text>ATP + protein L-histidine = ADP + protein N-phospho-L-histidine.</text>
        <dbReference type="EC" id="2.7.13.3"/>
    </reaction>
</comment>
<accession>A0A6I6K1L7</accession>
<dbReference type="KEGG" id="mcos:GM418_27880"/>
<dbReference type="EC" id="2.7.13.3" evidence="2"/>
<dbReference type="InterPro" id="IPR003594">
    <property type="entry name" value="HATPase_dom"/>
</dbReference>
<dbReference type="InterPro" id="IPR003661">
    <property type="entry name" value="HisK_dim/P_dom"/>
</dbReference>
<keyword evidence="11" id="KW-1185">Reference proteome</keyword>
<dbReference type="RefSeq" id="WP_158871130.1">
    <property type="nucleotide sequence ID" value="NZ_CP046401.1"/>
</dbReference>
<evidence type="ECO:0000256" key="3">
    <source>
        <dbReference type="ARBA" id="ARBA00022553"/>
    </source>
</evidence>
<dbReference type="Gene3D" id="3.30.565.10">
    <property type="entry name" value="Histidine kinase-like ATPase, C-terminal domain"/>
    <property type="match status" value="1"/>
</dbReference>
<proteinExistence type="predicted"/>
<evidence type="ECO:0000256" key="6">
    <source>
        <dbReference type="ARBA" id="ARBA00023012"/>
    </source>
</evidence>
<reference evidence="10 11" key="1">
    <citation type="submission" date="2019-11" db="EMBL/GenBank/DDBJ databases">
        <authorList>
            <person name="Zheng R.K."/>
            <person name="Sun C.M."/>
        </authorList>
    </citation>
    <scope>NUCLEOTIDE SEQUENCE [LARGE SCALE GENOMIC DNA]</scope>
    <source>
        <strain evidence="10 11">WC007</strain>
    </source>
</reference>
<evidence type="ECO:0000256" key="8">
    <source>
        <dbReference type="SAM" id="Phobius"/>
    </source>
</evidence>
<dbReference type="InterPro" id="IPR004358">
    <property type="entry name" value="Sig_transdc_His_kin-like_C"/>
</dbReference>
<dbReference type="Gene3D" id="1.25.40.10">
    <property type="entry name" value="Tetratricopeptide repeat domain"/>
    <property type="match status" value="1"/>
</dbReference>
<dbReference type="InterPro" id="IPR019734">
    <property type="entry name" value="TPR_rpt"/>
</dbReference>
<gene>
    <name evidence="10" type="ORF">GM418_27880</name>
</gene>
<dbReference type="Gene3D" id="1.10.287.130">
    <property type="match status" value="1"/>
</dbReference>
<evidence type="ECO:0000313" key="10">
    <source>
        <dbReference type="EMBL" id="QGY47348.1"/>
    </source>
</evidence>
<dbReference type="Pfam" id="PF02518">
    <property type="entry name" value="HATPase_c"/>
    <property type="match status" value="1"/>
</dbReference>
<sequence>MDKIKFVFAFVLTSLFYNIVFGQNLPENIERQTDGMSVLEKVQYLGDLCWELNEKSNDEAIRYGQYALHIADSLHFYNEVARISNYLGVAMLYYQYDIKKAWIYFRQALDYGIMSNDSSTTAYAYDNIGYMYYLHRNLSSAMEYAREALGIFESLGEQRGMAYVNTTVGLILNEQGKHQEALDYFDIALKKHLATENLAGQAAVYFCSGNAYLDLNNYEAAQKEFETQIKVATKAENDKYIAEGLKGVADVFFYKQSYPEALEKLNAALDLNKEKNDYFGLIESRIQKALVLGKLGKMEEGEKQLNLAYDVARELGLPPKIFDIYNACSEFYSYPGYSGSPKDIYENLFVVYDSLYGEYEREKLLNDEQRIEIARDLEQVKTELNLQQRERIFFYVVMFLLACVGFILYWRYHTTKKLTYKLERSNSKLNKEIRKKNEALVALKISEKGLLESNQTKSRFFSIIAHDLRGPFNSILGFVDLLKKELHSADEGVREEYVKYLDESTRQVYSLLENLLFWAGTQTQKIKFSPERILVEKVVNESISLYKESAKEKEIEITINVDSNKKIYADLNMFKTVVRNLISNAIKYTRQNGRITIATFFEKRENRNVFLFSIIDDGLGISPGRLRKLFSYELVKSIAGTKEEKGTGLGLMLCKDLIKIHGGEIWAESELNKGSRFTFFIPVEF</sequence>
<dbReference type="CDD" id="cd00082">
    <property type="entry name" value="HisKA"/>
    <property type="match status" value="1"/>
</dbReference>
<dbReference type="AlphaFoldDB" id="A0A6I6K1L7"/>
<dbReference type="InterPro" id="IPR036097">
    <property type="entry name" value="HisK_dim/P_sf"/>
</dbReference>
<evidence type="ECO:0000256" key="2">
    <source>
        <dbReference type="ARBA" id="ARBA00012438"/>
    </source>
</evidence>
<dbReference type="SUPFAM" id="SSF81901">
    <property type="entry name" value="HCP-like"/>
    <property type="match status" value="1"/>
</dbReference>
<dbReference type="GO" id="GO:0000155">
    <property type="term" value="F:phosphorelay sensor kinase activity"/>
    <property type="evidence" value="ECO:0007669"/>
    <property type="project" value="InterPro"/>
</dbReference>
<dbReference type="SUPFAM" id="SSF47384">
    <property type="entry name" value="Homodimeric domain of signal transducing histidine kinase"/>
    <property type="match status" value="1"/>
</dbReference>
<keyword evidence="6" id="KW-0902">Two-component regulatory system</keyword>
<dbReference type="Proteomes" id="UP000428260">
    <property type="component" value="Chromosome"/>
</dbReference>
<evidence type="ECO:0000259" key="9">
    <source>
        <dbReference type="PROSITE" id="PS50109"/>
    </source>
</evidence>
<evidence type="ECO:0000256" key="4">
    <source>
        <dbReference type="ARBA" id="ARBA00022679"/>
    </source>
</evidence>
<dbReference type="InterPro" id="IPR005467">
    <property type="entry name" value="His_kinase_dom"/>
</dbReference>
<name>A0A6I6K1L7_9BACT</name>
<evidence type="ECO:0000313" key="11">
    <source>
        <dbReference type="Proteomes" id="UP000428260"/>
    </source>
</evidence>
<keyword evidence="3" id="KW-0597">Phosphoprotein</keyword>
<dbReference type="InterPro" id="IPR036890">
    <property type="entry name" value="HATPase_C_sf"/>
</dbReference>
<keyword evidence="4" id="KW-0808">Transferase</keyword>
<feature type="transmembrane region" description="Helical" evidence="8">
    <location>
        <begin position="392"/>
        <end position="412"/>
    </location>
</feature>
<dbReference type="PROSITE" id="PS50005">
    <property type="entry name" value="TPR"/>
    <property type="match status" value="1"/>
</dbReference>
<dbReference type="SUPFAM" id="SSF55874">
    <property type="entry name" value="ATPase domain of HSP90 chaperone/DNA topoisomerase II/histidine kinase"/>
    <property type="match status" value="1"/>
</dbReference>
<dbReference type="SMART" id="SM00028">
    <property type="entry name" value="TPR"/>
    <property type="match status" value="5"/>
</dbReference>
<keyword evidence="8" id="KW-1133">Transmembrane helix</keyword>
<evidence type="ECO:0000256" key="5">
    <source>
        <dbReference type="ARBA" id="ARBA00022777"/>
    </source>
</evidence>
<organism evidence="10 11">
    <name type="scientific">Maribellus comscasis</name>
    <dbReference type="NCBI Taxonomy" id="2681766"/>
    <lineage>
        <taxon>Bacteria</taxon>
        <taxon>Pseudomonadati</taxon>
        <taxon>Bacteroidota</taxon>
        <taxon>Bacteroidia</taxon>
        <taxon>Marinilabiliales</taxon>
        <taxon>Prolixibacteraceae</taxon>
        <taxon>Maribellus</taxon>
    </lineage>
</organism>